<keyword evidence="2" id="KW-1185">Reference proteome</keyword>
<dbReference type="HOGENOM" id="CLU_3200878_0_0_4"/>
<protein>
    <submittedName>
        <fullName evidence="1">Uncharacterized protein</fullName>
    </submittedName>
</protein>
<comment type="caution">
    <text evidence="1">The sequence shown here is derived from an EMBL/GenBank/DDBJ whole genome shotgun (WGS) entry which is preliminary data.</text>
</comment>
<evidence type="ECO:0000313" key="1">
    <source>
        <dbReference type="EMBL" id="EGC17400.1"/>
    </source>
</evidence>
<gene>
    <name evidence="1" type="ORF">HMPREF9098_1159</name>
</gene>
<dbReference type="AlphaFoldDB" id="F0EZ75"/>
<dbReference type="EMBL" id="AEWV01000019">
    <property type="protein sequence ID" value="EGC17400.1"/>
    <property type="molecule type" value="Genomic_DNA"/>
</dbReference>
<sequence>MLLCWLAWYHFYFKPLSFQALEKRMAEKYAPDEDWQKSLMRFQAA</sequence>
<organism evidence="1 2">
    <name type="scientific">Kingella denitrificans ATCC 33394</name>
    <dbReference type="NCBI Taxonomy" id="888741"/>
    <lineage>
        <taxon>Bacteria</taxon>
        <taxon>Pseudomonadati</taxon>
        <taxon>Pseudomonadota</taxon>
        <taxon>Betaproteobacteria</taxon>
        <taxon>Neisseriales</taxon>
        <taxon>Neisseriaceae</taxon>
        <taxon>Kingella</taxon>
    </lineage>
</organism>
<dbReference type="Proteomes" id="UP000004088">
    <property type="component" value="Unassembled WGS sequence"/>
</dbReference>
<accession>F0EZ75</accession>
<proteinExistence type="predicted"/>
<reference evidence="1 2" key="1">
    <citation type="submission" date="2011-01" db="EMBL/GenBank/DDBJ databases">
        <authorList>
            <person name="Muzny D."/>
            <person name="Qin X."/>
            <person name="Deng J."/>
            <person name="Jiang H."/>
            <person name="Liu Y."/>
            <person name="Qu J."/>
            <person name="Song X.-Z."/>
            <person name="Zhang L."/>
            <person name="Thornton R."/>
            <person name="Coyle M."/>
            <person name="Francisco L."/>
            <person name="Jackson L."/>
            <person name="Javaid M."/>
            <person name="Korchina V."/>
            <person name="Kovar C."/>
            <person name="Mata R."/>
            <person name="Mathew T."/>
            <person name="Ngo R."/>
            <person name="Nguyen L."/>
            <person name="Nguyen N."/>
            <person name="Okwuonu G."/>
            <person name="Ongeri F."/>
            <person name="Pham C."/>
            <person name="Simmons D."/>
            <person name="Wilczek-Boney K."/>
            <person name="Hale W."/>
            <person name="Jakkamsetti A."/>
            <person name="Pham P."/>
            <person name="Ruth R."/>
            <person name="San Lucas F."/>
            <person name="Warren J."/>
            <person name="Zhang J."/>
            <person name="Zhao Z."/>
            <person name="Zhou C."/>
            <person name="Zhu D."/>
            <person name="Lee S."/>
            <person name="Bess C."/>
            <person name="Blankenburg K."/>
            <person name="Forbes L."/>
            <person name="Fu Q."/>
            <person name="Gubbala S."/>
            <person name="Hirani K."/>
            <person name="Jayaseelan J.C."/>
            <person name="Lara F."/>
            <person name="Munidasa M."/>
            <person name="Palculict T."/>
            <person name="Patil S."/>
            <person name="Pu L.-L."/>
            <person name="Saada N."/>
            <person name="Tang L."/>
            <person name="Weissenberger G."/>
            <person name="Zhu Y."/>
            <person name="Hemphill L."/>
            <person name="Shang Y."/>
            <person name="Youmans B."/>
            <person name="Ayvaz T."/>
            <person name="Ross M."/>
            <person name="Santibanez J."/>
            <person name="Aqrawi P."/>
            <person name="Gross S."/>
            <person name="Joshi V."/>
            <person name="Fowler G."/>
            <person name="Nazareth L."/>
            <person name="Reid J."/>
            <person name="Worley K."/>
            <person name="Petrosino J."/>
            <person name="Highlander S."/>
            <person name="Gibbs R."/>
        </authorList>
    </citation>
    <scope>NUCLEOTIDE SEQUENCE [LARGE SCALE GENOMIC DNA]</scope>
    <source>
        <strain evidence="1 2">ATCC 33394</strain>
    </source>
</reference>
<evidence type="ECO:0000313" key="2">
    <source>
        <dbReference type="Proteomes" id="UP000004088"/>
    </source>
</evidence>
<name>F0EZ75_9NEIS</name>